<name>A0ABX7YPI4_9GAMM</name>
<proteinExistence type="predicted"/>
<dbReference type="Pfam" id="PF13275">
    <property type="entry name" value="S4_2"/>
    <property type="match status" value="1"/>
</dbReference>
<reference evidence="2 3" key="1">
    <citation type="submission" date="2021-04" db="EMBL/GenBank/DDBJ databases">
        <title>Novel species identification of genus Shewanella.</title>
        <authorList>
            <person name="Liu G."/>
        </authorList>
    </citation>
    <scope>NUCLEOTIDE SEQUENCE [LARGE SCALE GENOMIC DNA]</scope>
    <source>
        <strain evidence="2 3">FJAT-54481</strain>
    </source>
</reference>
<dbReference type="RefSeq" id="WP_212593720.1">
    <property type="nucleotide sequence ID" value="NZ_CP073587.1"/>
</dbReference>
<evidence type="ECO:0000256" key="1">
    <source>
        <dbReference type="PROSITE-ProRule" id="PRU00182"/>
    </source>
</evidence>
<dbReference type="Proteomes" id="UP000679575">
    <property type="component" value="Chromosome"/>
</dbReference>
<evidence type="ECO:0000313" key="3">
    <source>
        <dbReference type="Proteomes" id="UP000679575"/>
    </source>
</evidence>
<protein>
    <submittedName>
        <fullName evidence="2">RNA-binding S4 domain-containing protein</fullName>
    </submittedName>
</protein>
<evidence type="ECO:0000313" key="2">
    <source>
        <dbReference type="EMBL" id="QUN04665.1"/>
    </source>
</evidence>
<dbReference type="InterPro" id="IPR036986">
    <property type="entry name" value="S4_RNA-bd_sf"/>
</dbReference>
<sequence>MSQIPEFSLRADEEFIELFKLLKVEGLCADGAEAKHVIAEGMVTVNGEVETRKRKKLLAGDLVSYKGKQVQVVAAA</sequence>
<dbReference type="Gene3D" id="3.10.290.10">
    <property type="entry name" value="RNA-binding S4 domain"/>
    <property type="match status" value="1"/>
</dbReference>
<keyword evidence="3" id="KW-1185">Reference proteome</keyword>
<dbReference type="SUPFAM" id="SSF55174">
    <property type="entry name" value="Alpha-L RNA-binding motif"/>
    <property type="match status" value="1"/>
</dbReference>
<dbReference type="PROSITE" id="PS50889">
    <property type="entry name" value="S4"/>
    <property type="match status" value="1"/>
</dbReference>
<dbReference type="EMBL" id="CP073587">
    <property type="protein sequence ID" value="QUN04665.1"/>
    <property type="molecule type" value="Genomic_DNA"/>
</dbReference>
<gene>
    <name evidence="2" type="ORF">KDN34_10385</name>
</gene>
<dbReference type="CDD" id="cd00165">
    <property type="entry name" value="S4"/>
    <property type="match status" value="1"/>
</dbReference>
<keyword evidence="1" id="KW-0694">RNA-binding</keyword>
<accession>A0ABX7YPI4</accession>
<organism evidence="2 3">
    <name type="scientific">Shewanella yunxiaonensis</name>
    <dbReference type="NCBI Taxonomy" id="2829809"/>
    <lineage>
        <taxon>Bacteria</taxon>
        <taxon>Pseudomonadati</taxon>
        <taxon>Pseudomonadota</taxon>
        <taxon>Gammaproteobacteria</taxon>
        <taxon>Alteromonadales</taxon>
        <taxon>Shewanellaceae</taxon>
        <taxon>Shewanella</taxon>
    </lineage>
</organism>